<dbReference type="InterPro" id="IPR012291">
    <property type="entry name" value="CBM2_carb-bd_dom_sf"/>
</dbReference>
<dbReference type="EMBL" id="CP058905">
    <property type="protein sequence ID" value="QLJ98400.1"/>
    <property type="molecule type" value="Genomic_DNA"/>
</dbReference>
<evidence type="ECO:0000256" key="4">
    <source>
        <dbReference type="SAM" id="SignalP"/>
    </source>
</evidence>
<dbReference type="GO" id="GO:0000272">
    <property type="term" value="P:polysaccharide catabolic process"/>
    <property type="evidence" value="ECO:0007669"/>
    <property type="project" value="UniProtKB-KW"/>
</dbReference>
<dbReference type="SUPFAM" id="SSF49265">
    <property type="entry name" value="Fibronectin type III"/>
    <property type="match status" value="2"/>
</dbReference>
<dbReference type="CDD" id="cd00063">
    <property type="entry name" value="FN3"/>
    <property type="match status" value="1"/>
</dbReference>
<dbReference type="SUPFAM" id="SSF49384">
    <property type="entry name" value="Carbohydrate-binding domain"/>
    <property type="match status" value="1"/>
</dbReference>
<evidence type="ECO:0000313" key="7">
    <source>
        <dbReference type="EMBL" id="QLJ98400.1"/>
    </source>
</evidence>
<dbReference type="SMART" id="SM00637">
    <property type="entry name" value="CBD_II"/>
    <property type="match status" value="1"/>
</dbReference>
<dbReference type="PROSITE" id="PS51173">
    <property type="entry name" value="CBM2"/>
    <property type="match status" value="1"/>
</dbReference>
<gene>
    <name evidence="7" type="ORF">HZU44_27565</name>
</gene>
<dbReference type="InterPro" id="IPR013783">
    <property type="entry name" value="Ig-like_fold"/>
</dbReference>
<accession>A0A7D5Y9C7</accession>
<feature type="domain" description="CBM2" evidence="6">
    <location>
        <begin position="322"/>
        <end position="430"/>
    </location>
</feature>
<feature type="chain" id="PRO_5027695063" evidence="4">
    <location>
        <begin position="30"/>
        <end position="431"/>
    </location>
</feature>
<keyword evidence="2" id="KW-0378">Hydrolase</keyword>
<name>A0A7D5Y9C7_9ACTN</name>
<evidence type="ECO:0000256" key="1">
    <source>
        <dbReference type="ARBA" id="ARBA00023277"/>
    </source>
</evidence>
<keyword evidence="4" id="KW-0732">Signal</keyword>
<dbReference type="SMART" id="SM00060">
    <property type="entry name" value="FN3"/>
    <property type="match status" value="3"/>
</dbReference>
<dbReference type="InterPro" id="IPR008965">
    <property type="entry name" value="CBM2/CBM3_carb-bd_dom_sf"/>
</dbReference>
<keyword evidence="2" id="KW-0326">Glycosidase</keyword>
<dbReference type="Pfam" id="PF00041">
    <property type="entry name" value="fn3"/>
    <property type="match status" value="1"/>
</dbReference>
<feature type="domain" description="Fibronectin type-III" evidence="5">
    <location>
        <begin position="233"/>
        <end position="325"/>
    </location>
</feature>
<dbReference type="InterPro" id="IPR001919">
    <property type="entry name" value="CBD2"/>
</dbReference>
<dbReference type="GO" id="GO:0030247">
    <property type="term" value="F:polysaccharide binding"/>
    <property type="evidence" value="ECO:0007669"/>
    <property type="project" value="UniProtKB-UniRule"/>
</dbReference>
<evidence type="ECO:0000256" key="3">
    <source>
        <dbReference type="ARBA" id="ARBA00023326"/>
    </source>
</evidence>
<sequence>MFLLRSITFAVVATLAALSVAVVAPSAQAATSDTTPPTAPTDLTWSATCAGVVTFNWSAATDNVGVTGYEVFREVSSGEFALAGTTTTTTFIEPRIAGLRYQVRARDAAGNTSPFTAPVIPVPPPCPAPDTDAPSTPGNPTAIVTCGAALLGWTASTDNVGVTGYEVWSAPGTSGGAFAHVATVTTTSFIANGPGIFRFQVRARDAAGNRSPFTPPINVVVPACPNETQPPTMPGAPTASGTTTTQTTLTWAPSTDNFAVTRYEIYRAPGPAGGTFTQVGTSTTTTFTDTGLAPATTYRYQVQARDHAGNTSPFSAAVTVTTPGGAGGCQATSTLQTGWNTGYILQPNTVTNTDRTTLNSWTVTITLPPGHTVTGYWNAAVTVSGQTVTARGITGQNAAIAPGAFTSWGMQVSRPNGDTAIPTTATCTSSR</sequence>
<evidence type="ECO:0000256" key="2">
    <source>
        <dbReference type="ARBA" id="ARBA00023295"/>
    </source>
</evidence>
<dbReference type="Pfam" id="PF00553">
    <property type="entry name" value="CBM_2"/>
    <property type="match status" value="1"/>
</dbReference>
<dbReference type="Gene3D" id="2.60.40.10">
    <property type="entry name" value="Immunoglobulins"/>
    <property type="match status" value="3"/>
</dbReference>
<dbReference type="InterPro" id="IPR003961">
    <property type="entry name" value="FN3_dom"/>
</dbReference>
<evidence type="ECO:0000259" key="5">
    <source>
        <dbReference type="PROSITE" id="PS50853"/>
    </source>
</evidence>
<dbReference type="GO" id="GO:0004553">
    <property type="term" value="F:hydrolase activity, hydrolyzing O-glycosyl compounds"/>
    <property type="evidence" value="ECO:0007669"/>
    <property type="project" value="InterPro"/>
</dbReference>
<keyword evidence="1" id="KW-0119">Carbohydrate metabolism</keyword>
<reference evidence="7" key="1">
    <citation type="submission" date="2020-08" db="EMBL/GenBank/DDBJ databases">
        <title>A bifunctional nitrone conjugated secondary metabolite targeting the ribosome.</title>
        <authorList>
            <person name="Limbrick E.M."/>
            <person name="Graf M."/>
            <person name="Derewacz D.K."/>
            <person name="Nguyen F."/>
            <person name="Spraggins J.M."/>
            <person name="Wieland M."/>
            <person name="Ynigez-Gutierrez A.E."/>
            <person name="Reisman B.J."/>
            <person name="Zinshteyn B."/>
            <person name="McCulloch K."/>
            <person name="Iverson T.M."/>
            <person name="Green R."/>
            <person name="Wilson D.N."/>
            <person name="Bachmann B.O."/>
        </authorList>
    </citation>
    <scope>NUCLEOTIDE SEQUENCE</scope>
    <source>
        <strain evidence="7">Africana</strain>
    </source>
</reference>
<feature type="signal peptide" evidence="4">
    <location>
        <begin position="1"/>
        <end position="29"/>
    </location>
</feature>
<dbReference type="PROSITE" id="PS50853">
    <property type="entry name" value="FN3"/>
    <property type="match status" value="1"/>
</dbReference>
<dbReference type="InterPro" id="IPR036116">
    <property type="entry name" value="FN3_sf"/>
</dbReference>
<keyword evidence="3" id="KW-0624">Polysaccharide degradation</keyword>
<protein>
    <submittedName>
        <fullName evidence="7">Cellulose binding domain-containing protein</fullName>
    </submittedName>
</protein>
<evidence type="ECO:0000259" key="6">
    <source>
        <dbReference type="PROSITE" id="PS51173"/>
    </source>
</evidence>
<proteinExistence type="predicted"/>
<dbReference type="AlphaFoldDB" id="A0A7D5Y9C7"/>
<dbReference type="Gene3D" id="2.60.40.290">
    <property type="match status" value="1"/>
</dbReference>
<organism evidence="7">
    <name type="scientific">Micromonospora carbonacea</name>
    <dbReference type="NCBI Taxonomy" id="47853"/>
    <lineage>
        <taxon>Bacteria</taxon>
        <taxon>Bacillati</taxon>
        <taxon>Actinomycetota</taxon>
        <taxon>Actinomycetes</taxon>
        <taxon>Micromonosporales</taxon>
        <taxon>Micromonosporaceae</taxon>
        <taxon>Micromonospora</taxon>
    </lineage>
</organism>